<keyword evidence="13 18" id="KW-0408">Iron</keyword>
<dbReference type="PANTHER" id="PTHR47959:SF21">
    <property type="entry name" value="DEAD-BOX HELICASE 56"/>
    <property type="match status" value="1"/>
</dbReference>
<dbReference type="FunFam" id="1.10.630.10:FF:000090">
    <property type="entry name" value="Cytochrome P450 monooxygenase"/>
    <property type="match status" value="1"/>
</dbReference>
<evidence type="ECO:0000259" key="22">
    <source>
        <dbReference type="PROSITE" id="PS51194"/>
    </source>
</evidence>
<evidence type="ECO:0000256" key="18">
    <source>
        <dbReference type="PIRSR" id="PIRSR602403-1"/>
    </source>
</evidence>
<dbReference type="Proteomes" id="UP000076881">
    <property type="component" value="Unassembled WGS sequence"/>
</dbReference>
<dbReference type="GO" id="GO:0016787">
    <property type="term" value="F:hydrolase activity"/>
    <property type="evidence" value="ECO:0007669"/>
    <property type="project" value="UniProtKB-KW"/>
</dbReference>
<dbReference type="InterPro" id="IPR001128">
    <property type="entry name" value="Cyt_P450"/>
</dbReference>
<dbReference type="Gene3D" id="1.10.630.10">
    <property type="entry name" value="Cytochrome P450"/>
    <property type="match status" value="1"/>
</dbReference>
<dbReference type="GO" id="GO:0005524">
    <property type="term" value="F:ATP binding"/>
    <property type="evidence" value="ECO:0007669"/>
    <property type="project" value="UniProtKB-KW"/>
</dbReference>
<sequence length="1146" mass="129586">MSTKQFYLLGEDITTARDIELPESTDFEELQHHIAAHYSIVDPKGVGFLYDQRRLTAIADIVAKDGPVAVTIDGKAVREVPSPAGIPYFGNYLEIYPDHLGNHQRLFEKLGPLFSTSNMGSRVYQTNDPKLATIFFSESDFFSKHIIPGHPLFPIKSREAGVFLGDTDTEEWKLAHKFLPPALGPKAVRHYAPTMQKSVEEAFKVFDELDERGEAWNVYQYMLKLGSQAVGKLVLGMDFKHFTGVDAPLHEMVMKIAENLELNKRVSTMGAWYANMPFGDPKKLRQTKARIEEMLLESIAQASRGEEDLELQDAALKAENVVDYFLRAQDSKGNKLPPAQFAPALVVATGAGFTTTSSLLSWLLYSLVQYEGTQERLLQELIDNDWDEDTQVTADLTNKLTYLDKFIKETQRRHNPSYQPGRTSKKDMILPGGYRLPKDSVVIPALHHIHNNGKIWENPNRFDVDRWDTDKVKGRPQGAYTPFAQGPRMCVGFNFALQEIKVFLPKLVYRYKFTLAQDGPIEYDPYFQLIRPNNFFPTATEEMKRKIEETNEPAEKAKAVTGQPDKGFSFTDLALDPRLVQAVAEQKFSQPTLVQRMAIPIALKGQDVLCKAKTGSGKTAAYVLPVLAGILKRKTTDPEPATAALILVPTRELADQVFKAIEQFSAFCSKDVRAVKLTDKLSDAVQRSLLATLPDIVISTPARAWHNVNGNSSALSLSKLSHLVLDEADLLLSYGYDSDLENLSWSIPKGIQTIMMSATLTSEVDSLKKIFYRDNVPELLDLEEPDNEGEGITQLVTKCGEDEKFLLAYVIFKLKLVKGKCIIFVGDIDRCYRLKLFFEQFGIRSCILNSELPVNSRIHVVEEFNKNVYDIIIASDEKEILGNENKAAEEEAEEAEEEEVEETTETNEKRPKKKRKSTKQDLEYGVSRGIDFKNVAAVINFDLPTTASSYTHRIGRTARAGKAGMALSFVVPKDQYRKHMPTTIASAEKDEKILARITKQQIKKGKEIKPYNFNPEQVEAFRYRMNDALRAVTKVAVREARTRELRQELLKSEKLKRYFEENPTEMAHLRHDGELRTARQQAHLKHIPEYLLPKEGKEALTTEKVGFVPLRKFGGKDRRSKRGKSGKRIGSRKGDPLKTFSARRRK</sequence>
<evidence type="ECO:0000256" key="4">
    <source>
        <dbReference type="ARBA" id="ARBA00010617"/>
    </source>
</evidence>
<dbReference type="SUPFAM" id="SSF52540">
    <property type="entry name" value="P-loop containing nucleoside triphosphate hydrolases"/>
    <property type="match status" value="2"/>
</dbReference>
<keyword evidence="10 24" id="KW-0347">Helicase</keyword>
<feature type="region of interest" description="Disordered" evidence="20">
    <location>
        <begin position="884"/>
        <end position="920"/>
    </location>
</feature>
<keyword evidence="9" id="KW-0378">Hydrolase</keyword>
<dbReference type="SMART" id="SM00490">
    <property type="entry name" value="HELICc"/>
    <property type="match status" value="1"/>
</dbReference>
<dbReference type="SUPFAM" id="SSF48264">
    <property type="entry name" value="Cytochrome P450"/>
    <property type="match status" value="1"/>
</dbReference>
<gene>
    <name evidence="24" type="ORF">LEL_02251</name>
</gene>
<dbReference type="SMART" id="SM00487">
    <property type="entry name" value="DEXDc"/>
    <property type="match status" value="1"/>
</dbReference>
<reference evidence="24 25" key="1">
    <citation type="journal article" date="2016" name="Genome Biol. Evol.">
        <title>Divergent and convergent evolution of fungal pathogenicity.</title>
        <authorList>
            <person name="Shang Y."/>
            <person name="Xiao G."/>
            <person name="Zheng P."/>
            <person name="Cen K."/>
            <person name="Zhan S."/>
            <person name="Wang C."/>
        </authorList>
    </citation>
    <scope>NUCLEOTIDE SEQUENCE [LARGE SCALE GENOMIC DNA]</scope>
    <source>
        <strain evidence="24 25">RCEF 1005</strain>
    </source>
</reference>
<dbReference type="PRINTS" id="PR00385">
    <property type="entry name" value="P450"/>
</dbReference>
<dbReference type="GO" id="GO:0016705">
    <property type="term" value="F:oxidoreductase activity, acting on paired donors, with incorporation or reduction of molecular oxygen"/>
    <property type="evidence" value="ECO:0007669"/>
    <property type="project" value="InterPro"/>
</dbReference>
<evidence type="ECO:0000313" key="24">
    <source>
        <dbReference type="EMBL" id="OAA78765.1"/>
    </source>
</evidence>
<evidence type="ECO:0000259" key="23">
    <source>
        <dbReference type="PROSITE" id="PS51195"/>
    </source>
</evidence>
<evidence type="ECO:0000256" key="5">
    <source>
        <dbReference type="ARBA" id="ARBA00012552"/>
    </source>
</evidence>
<evidence type="ECO:0000256" key="7">
    <source>
        <dbReference type="ARBA" id="ARBA00022723"/>
    </source>
</evidence>
<dbReference type="Pfam" id="PF00067">
    <property type="entry name" value="p450"/>
    <property type="match status" value="1"/>
</dbReference>
<dbReference type="STRING" id="1081108.A0A162IVM7"/>
<evidence type="ECO:0000256" key="15">
    <source>
        <dbReference type="ARBA" id="ARBA00023242"/>
    </source>
</evidence>
<evidence type="ECO:0000256" key="19">
    <source>
        <dbReference type="PROSITE-ProRule" id="PRU00552"/>
    </source>
</evidence>
<dbReference type="GO" id="GO:0005829">
    <property type="term" value="C:cytosol"/>
    <property type="evidence" value="ECO:0007669"/>
    <property type="project" value="TreeGrafter"/>
</dbReference>
<dbReference type="GO" id="GO:0005634">
    <property type="term" value="C:nucleus"/>
    <property type="evidence" value="ECO:0007669"/>
    <property type="project" value="UniProtKB-SubCell"/>
</dbReference>
<evidence type="ECO:0000256" key="3">
    <source>
        <dbReference type="ARBA" id="ARBA00004123"/>
    </source>
</evidence>
<name>A0A162IVM7_CORDF</name>
<evidence type="ECO:0000256" key="17">
    <source>
        <dbReference type="ARBA" id="ARBA00047984"/>
    </source>
</evidence>
<keyword evidence="14" id="KW-0503">Monooxygenase</keyword>
<dbReference type="OrthoDB" id="1470350at2759"/>
<dbReference type="InterPro" id="IPR002403">
    <property type="entry name" value="Cyt_P450_E_grp-IV"/>
</dbReference>
<dbReference type="GO" id="GO:0003723">
    <property type="term" value="F:RNA binding"/>
    <property type="evidence" value="ECO:0007669"/>
    <property type="project" value="UniProtKB-KW"/>
</dbReference>
<dbReference type="PROSITE" id="PS51192">
    <property type="entry name" value="HELICASE_ATP_BIND_1"/>
    <property type="match status" value="1"/>
</dbReference>
<keyword evidence="8" id="KW-0547">Nucleotide-binding</keyword>
<evidence type="ECO:0000256" key="6">
    <source>
        <dbReference type="ARBA" id="ARBA00022517"/>
    </source>
</evidence>
<evidence type="ECO:0000256" key="13">
    <source>
        <dbReference type="ARBA" id="ARBA00023004"/>
    </source>
</evidence>
<evidence type="ECO:0000256" key="12">
    <source>
        <dbReference type="ARBA" id="ARBA00022884"/>
    </source>
</evidence>
<dbReference type="GO" id="GO:0004497">
    <property type="term" value="F:monooxygenase activity"/>
    <property type="evidence" value="ECO:0007669"/>
    <property type="project" value="UniProtKB-KW"/>
</dbReference>
<dbReference type="PROSITE" id="PS51195">
    <property type="entry name" value="Q_MOTIF"/>
    <property type="match status" value="1"/>
</dbReference>
<dbReference type="InterPro" id="IPR027417">
    <property type="entry name" value="P-loop_NTPase"/>
</dbReference>
<dbReference type="GO" id="GO:0005506">
    <property type="term" value="F:iron ion binding"/>
    <property type="evidence" value="ECO:0007669"/>
    <property type="project" value="InterPro"/>
</dbReference>
<dbReference type="AlphaFoldDB" id="A0A162IVM7"/>
<evidence type="ECO:0000256" key="11">
    <source>
        <dbReference type="ARBA" id="ARBA00022840"/>
    </source>
</evidence>
<feature type="binding site" description="axial binding residue" evidence="18">
    <location>
        <position position="490"/>
    </location>
    <ligand>
        <name>heme</name>
        <dbReference type="ChEBI" id="CHEBI:30413"/>
    </ligand>
    <ligandPart>
        <name>Fe</name>
        <dbReference type="ChEBI" id="CHEBI:18248"/>
    </ligandPart>
</feature>
<dbReference type="PANTHER" id="PTHR47959">
    <property type="entry name" value="ATP-DEPENDENT RNA HELICASE RHLE-RELATED"/>
    <property type="match status" value="1"/>
</dbReference>
<evidence type="ECO:0000256" key="10">
    <source>
        <dbReference type="ARBA" id="ARBA00022806"/>
    </source>
</evidence>
<dbReference type="CDD" id="cd17961">
    <property type="entry name" value="DEADc_DDX56"/>
    <property type="match status" value="1"/>
</dbReference>
<dbReference type="PRINTS" id="PR00465">
    <property type="entry name" value="EP450IV"/>
</dbReference>
<comment type="function">
    <text evidence="2">ATP-binding RNA helicase involved in the biogenesis of 60S ribosomal subunits and is required for the normal formation of 25S and 5.8S rRNAs.</text>
</comment>
<proteinExistence type="inferred from homology"/>
<evidence type="ECO:0000256" key="8">
    <source>
        <dbReference type="ARBA" id="ARBA00022741"/>
    </source>
</evidence>
<keyword evidence="6" id="KW-0690">Ribosome biogenesis</keyword>
<comment type="similarity">
    <text evidence="4">Belongs to the cytochrome P450 family.</text>
</comment>
<evidence type="ECO:0000256" key="20">
    <source>
        <dbReference type="SAM" id="MobiDB-lite"/>
    </source>
</evidence>
<organism evidence="24 25">
    <name type="scientific">Akanthomyces lecanii RCEF 1005</name>
    <dbReference type="NCBI Taxonomy" id="1081108"/>
    <lineage>
        <taxon>Eukaryota</taxon>
        <taxon>Fungi</taxon>
        <taxon>Dikarya</taxon>
        <taxon>Ascomycota</taxon>
        <taxon>Pezizomycotina</taxon>
        <taxon>Sordariomycetes</taxon>
        <taxon>Hypocreomycetidae</taxon>
        <taxon>Hypocreales</taxon>
        <taxon>Cordycipitaceae</taxon>
        <taxon>Akanthomyces</taxon>
        <taxon>Cordyceps confragosa</taxon>
    </lineage>
</organism>
<dbReference type="InterPro" id="IPR011545">
    <property type="entry name" value="DEAD/DEAH_box_helicase_dom"/>
</dbReference>
<dbReference type="GO" id="GO:0020037">
    <property type="term" value="F:heme binding"/>
    <property type="evidence" value="ECO:0007669"/>
    <property type="project" value="InterPro"/>
</dbReference>
<comment type="cofactor">
    <cofactor evidence="1 18">
        <name>heme</name>
        <dbReference type="ChEBI" id="CHEBI:30413"/>
    </cofactor>
</comment>
<dbReference type="InterPro" id="IPR050079">
    <property type="entry name" value="DEAD_box_RNA_helicase"/>
</dbReference>
<evidence type="ECO:0000256" key="14">
    <source>
        <dbReference type="ARBA" id="ARBA00023033"/>
    </source>
</evidence>
<feature type="domain" description="Helicase C-terminal" evidence="22">
    <location>
        <begin position="791"/>
        <end position="1016"/>
    </location>
</feature>
<keyword evidence="11" id="KW-0067">ATP-binding</keyword>
<dbReference type="CDD" id="cd18787">
    <property type="entry name" value="SF2_C_DEAD"/>
    <property type="match status" value="1"/>
</dbReference>
<protein>
    <recommendedName>
        <fullName evidence="5">RNA helicase</fullName>
        <ecNumber evidence="5">3.6.4.13</ecNumber>
    </recommendedName>
</protein>
<dbReference type="InterPro" id="IPR014001">
    <property type="entry name" value="Helicase_ATP-bd"/>
</dbReference>
<keyword evidence="25" id="KW-1185">Reference proteome</keyword>
<keyword evidence="7 18" id="KW-0479">Metal-binding</keyword>
<dbReference type="Pfam" id="PF00270">
    <property type="entry name" value="DEAD"/>
    <property type="match status" value="1"/>
</dbReference>
<dbReference type="PROSITE" id="PS51194">
    <property type="entry name" value="HELICASE_CTER"/>
    <property type="match status" value="1"/>
</dbReference>
<keyword evidence="15" id="KW-0539">Nucleus</keyword>
<evidence type="ECO:0000256" key="2">
    <source>
        <dbReference type="ARBA" id="ARBA00003706"/>
    </source>
</evidence>
<dbReference type="Pfam" id="PF00271">
    <property type="entry name" value="Helicase_C"/>
    <property type="match status" value="2"/>
</dbReference>
<dbReference type="GO" id="GO:0003724">
    <property type="term" value="F:RNA helicase activity"/>
    <property type="evidence" value="ECO:0007669"/>
    <property type="project" value="UniProtKB-EC"/>
</dbReference>
<dbReference type="GO" id="GO:0010467">
    <property type="term" value="P:gene expression"/>
    <property type="evidence" value="ECO:0007669"/>
    <property type="project" value="UniProtKB-ARBA"/>
</dbReference>
<keyword evidence="18" id="KW-0349">Heme</keyword>
<comment type="subcellular location">
    <subcellularLocation>
        <location evidence="3">Nucleus</location>
    </subcellularLocation>
</comment>
<feature type="region of interest" description="Disordered" evidence="20">
    <location>
        <begin position="1112"/>
        <end position="1146"/>
    </location>
</feature>
<feature type="compositionally biased region" description="Acidic residues" evidence="20">
    <location>
        <begin position="890"/>
        <end position="905"/>
    </location>
</feature>
<comment type="similarity">
    <text evidence="16">Belongs to the DEAD box helicase family. DDX56/DBP9 subfamily.</text>
</comment>
<evidence type="ECO:0000256" key="1">
    <source>
        <dbReference type="ARBA" id="ARBA00001971"/>
    </source>
</evidence>
<dbReference type="InterPro" id="IPR036396">
    <property type="entry name" value="Cyt_P450_sf"/>
</dbReference>
<feature type="compositionally biased region" description="Basic residues" evidence="20">
    <location>
        <begin position="1118"/>
        <end position="1131"/>
    </location>
</feature>
<comment type="catalytic activity">
    <reaction evidence="17">
        <text>ATP + H2O = ADP + phosphate + H(+)</text>
        <dbReference type="Rhea" id="RHEA:13065"/>
        <dbReference type="ChEBI" id="CHEBI:15377"/>
        <dbReference type="ChEBI" id="CHEBI:15378"/>
        <dbReference type="ChEBI" id="CHEBI:30616"/>
        <dbReference type="ChEBI" id="CHEBI:43474"/>
        <dbReference type="ChEBI" id="CHEBI:456216"/>
        <dbReference type="EC" id="3.6.4.13"/>
    </reaction>
</comment>
<dbReference type="GO" id="GO:0042254">
    <property type="term" value="P:ribosome biogenesis"/>
    <property type="evidence" value="ECO:0007669"/>
    <property type="project" value="UniProtKB-KW"/>
</dbReference>
<dbReference type="InterPro" id="IPR001650">
    <property type="entry name" value="Helicase_C-like"/>
</dbReference>
<accession>A0A162IVM7</accession>
<evidence type="ECO:0000256" key="16">
    <source>
        <dbReference type="ARBA" id="ARBA00038041"/>
    </source>
</evidence>
<keyword evidence="14" id="KW-0560">Oxidoreductase</keyword>
<feature type="domain" description="Helicase ATP-binding" evidence="21">
    <location>
        <begin position="599"/>
        <end position="778"/>
    </location>
</feature>
<evidence type="ECO:0000313" key="25">
    <source>
        <dbReference type="Proteomes" id="UP000076881"/>
    </source>
</evidence>
<dbReference type="CDD" id="cd00302">
    <property type="entry name" value="cytochrome_P450"/>
    <property type="match status" value="1"/>
</dbReference>
<feature type="short sequence motif" description="Q motif" evidence="19">
    <location>
        <begin position="568"/>
        <end position="596"/>
    </location>
</feature>
<dbReference type="EC" id="3.6.4.13" evidence="5"/>
<dbReference type="EMBL" id="AZHF01000002">
    <property type="protein sequence ID" value="OAA78765.1"/>
    <property type="molecule type" value="Genomic_DNA"/>
</dbReference>
<comment type="caution">
    <text evidence="24">The sequence shown here is derived from an EMBL/GenBank/DDBJ whole genome shotgun (WGS) entry which is preliminary data.</text>
</comment>
<dbReference type="Gene3D" id="3.40.50.300">
    <property type="entry name" value="P-loop containing nucleotide triphosphate hydrolases"/>
    <property type="match status" value="2"/>
</dbReference>
<evidence type="ECO:0000259" key="21">
    <source>
        <dbReference type="PROSITE" id="PS51192"/>
    </source>
</evidence>
<keyword evidence="12" id="KW-0694">RNA-binding</keyword>
<dbReference type="InterPro" id="IPR014014">
    <property type="entry name" value="RNA_helicase_DEAD_Q_motif"/>
</dbReference>
<feature type="domain" description="DEAD-box RNA helicase Q" evidence="23">
    <location>
        <begin position="568"/>
        <end position="596"/>
    </location>
</feature>
<evidence type="ECO:0000256" key="9">
    <source>
        <dbReference type="ARBA" id="ARBA00022801"/>
    </source>
</evidence>